<comment type="caution">
    <text evidence="5">The sequence shown here is derived from an EMBL/GenBank/DDBJ whole genome shotgun (WGS) entry which is preliminary data.</text>
</comment>
<dbReference type="GO" id="GO:0006310">
    <property type="term" value="P:DNA recombination"/>
    <property type="evidence" value="ECO:0007669"/>
    <property type="project" value="UniProtKB-KW"/>
</dbReference>
<dbReference type="InterPro" id="IPR010998">
    <property type="entry name" value="Integrase_recombinase_N"/>
</dbReference>
<name>A0A7J0BQI9_9BACT</name>
<dbReference type="Pfam" id="PF00589">
    <property type="entry name" value="Phage_integrase"/>
    <property type="match status" value="1"/>
</dbReference>
<gene>
    <name evidence="5" type="ORF">DSM19430T_00180</name>
</gene>
<dbReference type="Proteomes" id="UP000503820">
    <property type="component" value="Unassembled WGS sequence"/>
</dbReference>
<proteinExistence type="inferred from homology"/>
<dbReference type="PROSITE" id="PS51898">
    <property type="entry name" value="TYR_RECOMBINASE"/>
    <property type="match status" value="1"/>
</dbReference>
<feature type="domain" description="Tyr recombinase" evidence="4">
    <location>
        <begin position="209"/>
        <end position="386"/>
    </location>
</feature>
<dbReference type="InterPro" id="IPR050090">
    <property type="entry name" value="Tyrosine_recombinase_XerCD"/>
</dbReference>
<dbReference type="CDD" id="cd00796">
    <property type="entry name" value="INT_Rci_Hp1_C"/>
    <property type="match status" value="1"/>
</dbReference>
<keyword evidence="6" id="KW-1185">Reference proteome</keyword>
<dbReference type="InterPro" id="IPR002104">
    <property type="entry name" value="Integrase_catalytic"/>
</dbReference>
<reference evidence="5 6" key="1">
    <citation type="submission" date="2020-05" db="EMBL/GenBank/DDBJ databases">
        <title>Draft genome sequence of Desulfovibrio psychrotolerans JS1T.</title>
        <authorList>
            <person name="Ueno A."/>
            <person name="Tamazawa S."/>
            <person name="Tamamura S."/>
            <person name="Murakami T."/>
            <person name="Kiyama T."/>
            <person name="Inomata H."/>
            <person name="Amano Y."/>
            <person name="Miyakawa K."/>
            <person name="Tamaki H."/>
            <person name="Naganuma T."/>
            <person name="Kaneko K."/>
        </authorList>
    </citation>
    <scope>NUCLEOTIDE SEQUENCE [LARGE SCALE GENOMIC DNA]</scope>
    <source>
        <strain evidence="5 6">JS1</strain>
    </source>
</reference>
<dbReference type="Gene3D" id="1.10.150.130">
    <property type="match status" value="1"/>
</dbReference>
<dbReference type="GO" id="GO:0003677">
    <property type="term" value="F:DNA binding"/>
    <property type="evidence" value="ECO:0007669"/>
    <property type="project" value="UniProtKB-KW"/>
</dbReference>
<dbReference type="GO" id="GO:0015074">
    <property type="term" value="P:DNA integration"/>
    <property type="evidence" value="ECO:0007669"/>
    <property type="project" value="InterPro"/>
</dbReference>
<keyword evidence="3" id="KW-0233">DNA recombination</keyword>
<evidence type="ECO:0000259" key="4">
    <source>
        <dbReference type="PROSITE" id="PS51898"/>
    </source>
</evidence>
<keyword evidence="2" id="KW-0238">DNA-binding</keyword>
<evidence type="ECO:0000313" key="5">
    <source>
        <dbReference type="EMBL" id="GFM35334.1"/>
    </source>
</evidence>
<dbReference type="Gene3D" id="1.10.443.10">
    <property type="entry name" value="Intergrase catalytic core"/>
    <property type="match status" value="1"/>
</dbReference>
<evidence type="ECO:0000313" key="6">
    <source>
        <dbReference type="Proteomes" id="UP000503820"/>
    </source>
</evidence>
<dbReference type="PANTHER" id="PTHR30349">
    <property type="entry name" value="PHAGE INTEGRASE-RELATED"/>
    <property type="match status" value="1"/>
</dbReference>
<comment type="similarity">
    <text evidence="1">Belongs to the 'phage' integrase family.</text>
</comment>
<dbReference type="SUPFAM" id="SSF56349">
    <property type="entry name" value="DNA breaking-rejoining enzymes"/>
    <property type="match status" value="1"/>
</dbReference>
<dbReference type="RefSeq" id="WP_174408067.1">
    <property type="nucleotide sequence ID" value="NZ_BLVP01000001.1"/>
</dbReference>
<evidence type="ECO:0000256" key="3">
    <source>
        <dbReference type="ARBA" id="ARBA00023172"/>
    </source>
</evidence>
<dbReference type="EMBL" id="BLVP01000001">
    <property type="protein sequence ID" value="GFM35334.1"/>
    <property type="molecule type" value="Genomic_DNA"/>
</dbReference>
<accession>A0A7J0BQI9</accession>
<dbReference type="PANTHER" id="PTHR30349:SF64">
    <property type="entry name" value="PROPHAGE INTEGRASE INTD-RELATED"/>
    <property type="match status" value="1"/>
</dbReference>
<evidence type="ECO:0000256" key="2">
    <source>
        <dbReference type="ARBA" id="ARBA00023125"/>
    </source>
</evidence>
<dbReference type="InterPro" id="IPR013762">
    <property type="entry name" value="Integrase-like_cat_sf"/>
</dbReference>
<dbReference type="AlphaFoldDB" id="A0A7J0BQI9"/>
<organism evidence="5 6">
    <name type="scientific">Desulfovibrio psychrotolerans</name>
    <dbReference type="NCBI Taxonomy" id="415242"/>
    <lineage>
        <taxon>Bacteria</taxon>
        <taxon>Pseudomonadati</taxon>
        <taxon>Thermodesulfobacteriota</taxon>
        <taxon>Desulfovibrionia</taxon>
        <taxon>Desulfovibrionales</taxon>
        <taxon>Desulfovibrionaceae</taxon>
        <taxon>Desulfovibrio</taxon>
    </lineage>
</organism>
<sequence length="407" mass="46239">MSKSKRERTDYPGVYGTPHPTRKHGIRADLYIEITYRLDGKKKWEGLGWTSQNMTPLKASKILHDLKEAHRTGKGLRTVAEQREVAAAEAKEREVAKQQAERDATTFQEFWTDCYLPLQGEKSARSRATEASLWKLWIAPQLAEISLLKLVPFHLEKVKQEMIRAGKSPKTIKYAMGVVSQVWGLALRDGYVSAPFPGLQVKLPQKDNQRQRFLTPAEAMLLLKVLAERSPTSHDMAVISLFSGMRFGEIASLEWQDIDFPDGRILIRDTKTSQNRYVFLTSEITKVLRNRHSGQRSGLIFTSRTGGKVDRISKAYSRTADDLFNEGVADSRQRVCFHTLRHTYASWLVQKGVDLYSVKELMGHADFKMTTRYSHLAPEGLRRKAKVLEGSLEEKAEVWTGVLKGSC</sequence>
<evidence type="ECO:0000256" key="1">
    <source>
        <dbReference type="ARBA" id="ARBA00008857"/>
    </source>
</evidence>
<protein>
    <submittedName>
        <fullName evidence="5">Integrase</fullName>
    </submittedName>
</protein>
<dbReference type="InterPro" id="IPR011010">
    <property type="entry name" value="DNA_brk_join_enz"/>
</dbReference>